<keyword evidence="1" id="KW-0812">Transmembrane</keyword>
<feature type="transmembrane region" description="Helical" evidence="1">
    <location>
        <begin position="12"/>
        <end position="33"/>
    </location>
</feature>
<accession>A0A3B4C3I8</accession>
<reference evidence="2 3" key="1">
    <citation type="submission" date="2020-10" db="EMBL/GenBank/DDBJ databases">
        <title>Pygocentrus nattereri (red-bellied piranha) genome, fPygNat1, primary haplotype.</title>
        <authorList>
            <person name="Myers G."/>
            <person name="Meyer A."/>
            <person name="Karagic N."/>
            <person name="Pippel M."/>
            <person name="Winkler S."/>
            <person name="Tracey A."/>
            <person name="Wood J."/>
            <person name="Formenti G."/>
            <person name="Howe K."/>
            <person name="Fedrigo O."/>
            <person name="Jarvis E.D."/>
        </authorList>
    </citation>
    <scope>NUCLEOTIDE SEQUENCE [LARGE SCALE GENOMIC DNA]</scope>
</reference>
<evidence type="ECO:0000256" key="1">
    <source>
        <dbReference type="SAM" id="Phobius"/>
    </source>
</evidence>
<organism evidence="2 3">
    <name type="scientific">Pygocentrus nattereri</name>
    <name type="common">Red-bellied piranha</name>
    <dbReference type="NCBI Taxonomy" id="42514"/>
    <lineage>
        <taxon>Eukaryota</taxon>
        <taxon>Metazoa</taxon>
        <taxon>Chordata</taxon>
        <taxon>Craniata</taxon>
        <taxon>Vertebrata</taxon>
        <taxon>Euteleostomi</taxon>
        <taxon>Actinopterygii</taxon>
        <taxon>Neopterygii</taxon>
        <taxon>Teleostei</taxon>
        <taxon>Ostariophysi</taxon>
        <taxon>Characiformes</taxon>
        <taxon>Characoidei</taxon>
        <taxon>Pygocentrus</taxon>
    </lineage>
</organism>
<proteinExistence type="predicted"/>
<dbReference type="AlphaFoldDB" id="A0A3B4C3I8"/>
<keyword evidence="1" id="KW-1133">Transmembrane helix</keyword>
<protein>
    <submittedName>
        <fullName evidence="2">Uncharacterized protein</fullName>
    </submittedName>
</protein>
<name>A0A3B4C3I8_PYGNA</name>
<reference evidence="2" key="3">
    <citation type="submission" date="2025-09" db="UniProtKB">
        <authorList>
            <consortium name="Ensembl"/>
        </authorList>
    </citation>
    <scope>IDENTIFICATION</scope>
</reference>
<keyword evidence="1" id="KW-0472">Membrane</keyword>
<evidence type="ECO:0000313" key="3">
    <source>
        <dbReference type="Proteomes" id="UP001501920"/>
    </source>
</evidence>
<reference evidence="2" key="2">
    <citation type="submission" date="2025-08" db="UniProtKB">
        <authorList>
            <consortium name="Ensembl"/>
        </authorList>
    </citation>
    <scope>IDENTIFICATION</scope>
</reference>
<evidence type="ECO:0000313" key="2">
    <source>
        <dbReference type="Ensembl" id="ENSPNAP00000005406.2"/>
    </source>
</evidence>
<dbReference type="Proteomes" id="UP001501920">
    <property type="component" value="Chromosome 14"/>
</dbReference>
<sequence length="90" mass="10038">MKPPPLPQTPTLVSLSLILYFYFISLFLSFSVIPSSSIAACLSVSSVCVRCTWSLSVDGVSDLMWPERSARAAFLHFKRIRLANDELGWV</sequence>
<dbReference type="Ensembl" id="ENSPNAT00000005364.2">
    <property type="protein sequence ID" value="ENSPNAP00000005406.2"/>
    <property type="gene ID" value="ENSPNAG00000001840.2"/>
</dbReference>
<keyword evidence="3" id="KW-1185">Reference proteome</keyword>